<name>A0A074ZQX9_OPIVI</name>
<reference evidence="2 3" key="1">
    <citation type="submission" date="2013-11" db="EMBL/GenBank/DDBJ databases">
        <title>Opisthorchis viverrini - life in the bile duct.</title>
        <authorList>
            <person name="Young N.D."/>
            <person name="Nagarajan N."/>
            <person name="Lin S.J."/>
            <person name="Korhonen P.K."/>
            <person name="Jex A.R."/>
            <person name="Hall R.S."/>
            <person name="Safavi-Hemami H."/>
            <person name="Kaewkong W."/>
            <person name="Bertrand D."/>
            <person name="Gao S."/>
            <person name="Seet Q."/>
            <person name="Wongkham S."/>
            <person name="Teh B.T."/>
            <person name="Wongkham C."/>
            <person name="Intapan P.M."/>
            <person name="Maleewong W."/>
            <person name="Yang X."/>
            <person name="Hu M."/>
            <person name="Wang Z."/>
            <person name="Hofmann A."/>
            <person name="Sternberg P.W."/>
            <person name="Tan P."/>
            <person name="Wang J."/>
            <person name="Gasser R.B."/>
        </authorList>
    </citation>
    <scope>NUCLEOTIDE SEQUENCE [LARGE SCALE GENOMIC DNA]</scope>
</reference>
<evidence type="ECO:0000313" key="2">
    <source>
        <dbReference type="EMBL" id="KER29818.1"/>
    </source>
</evidence>
<keyword evidence="3" id="KW-1185">Reference proteome</keyword>
<dbReference type="AlphaFoldDB" id="A0A074ZQX9"/>
<accession>A0A074ZQX9</accession>
<feature type="region of interest" description="Disordered" evidence="1">
    <location>
        <begin position="79"/>
        <end position="99"/>
    </location>
</feature>
<dbReference type="RefSeq" id="XP_009166414.1">
    <property type="nucleotide sequence ID" value="XM_009168150.1"/>
</dbReference>
<dbReference type="KEGG" id="ovi:T265_03615"/>
<evidence type="ECO:0000313" key="3">
    <source>
        <dbReference type="Proteomes" id="UP000054324"/>
    </source>
</evidence>
<dbReference type="Proteomes" id="UP000054324">
    <property type="component" value="Unassembled WGS sequence"/>
</dbReference>
<feature type="region of interest" description="Disordered" evidence="1">
    <location>
        <begin position="1"/>
        <end position="23"/>
    </location>
</feature>
<sequence>MEHRRRSKPTASSLRDMDVEHSASQAVVDSKFHAVLNSKKERKRKRSPVAPFRCLAAMPPEGSKRAVILPSRPSLDTESRVAEVGFEPRTSRSENSTPTTWAISHIPPSLLNICSHISSRPVHKTTFITPGQLEILKFNISAPDECERRVAVVVGLLAFSKWRKAHPYVIRRGLSIHLRRAC</sequence>
<evidence type="ECO:0000256" key="1">
    <source>
        <dbReference type="SAM" id="MobiDB-lite"/>
    </source>
</evidence>
<organism evidence="2 3">
    <name type="scientific">Opisthorchis viverrini</name>
    <name type="common">Southeast Asian liver fluke</name>
    <dbReference type="NCBI Taxonomy" id="6198"/>
    <lineage>
        <taxon>Eukaryota</taxon>
        <taxon>Metazoa</taxon>
        <taxon>Spiralia</taxon>
        <taxon>Lophotrochozoa</taxon>
        <taxon>Platyhelminthes</taxon>
        <taxon>Trematoda</taxon>
        <taxon>Digenea</taxon>
        <taxon>Opisthorchiida</taxon>
        <taxon>Opisthorchiata</taxon>
        <taxon>Opisthorchiidae</taxon>
        <taxon>Opisthorchis</taxon>
    </lineage>
</organism>
<gene>
    <name evidence="2" type="ORF">T265_03615</name>
</gene>
<protein>
    <submittedName>
        <fullName evidence="2">Uncharacterized protein</fullName>
    </submittedName>
</protein>
<dbReference type="GeneID" id="20317802"/>
<dbReference type="OrthoDB" id="247013at2759"/>
<dbReference type="EMBL" id="KL596671">
    <property type="protein sequence ID" value="KER29818.1"/>
    <property type="molecule type" value="Genomic_DNA"/>
</dbReference>
<dbReference type="CTD" id="20317802"/>
<proteinExistence type="predicted"/>